<dbReference type="EMBL" id="CM047587">
    <property type="protein sequence ID" value="KAI9907578.1"/>
    <property type="molecule type" value="Genomic_DNA"/>
</dbReference>
<accession>A0ACC0VPC2</accession>
<protein>
    <submittedName>
        <fullName evidence="1">Uncharacterized protein</fullName>
    </submittedName>
</protein>
<organism evidence="1 2">
    <name type="scientific">Peronosclerospora sorghi</name>
    <dbReference type="NCBI Taxonomy" id="230839"/>
    <lineage>
        <taxon>Eukaryota</taxon>
        <taxon>Sar</taxon>
        <taxon>Stramenopiles</taxon>
        <taxon>Oomycota</taxon>
        <taxon>Peronosporomycetes</taxon>
        <taxon>Peronosporales</taxon>
        <taxon>Peronosporaceae</taxon>
        <taxon>Peronosclerospora</taxon>
    </lineage>
</organism>
<proteinExistence type="predicted"/>
<dbReference type="Proteomes" id="UP001163321">
    <property type="component" value="Chromosome 8"/>
</dbReference>
<keyword evidence="2" id="KW-1185">Reference proteome</keyword>
<comment type="caution">
    <text evidence="1">The sequence shown here is derived from an EMBL/GenBank/DDBJ whole genome shotgun (WGS) entry which is preliminary data.</text>
</comment>
<evidence type="ECO:0000313" key="1">
    <source>
        <dbReference type="EMBL" id="KAI9907578.1"/>
    </source>
</evidence>
<evidence type="ECO:0000313" key="2">
    <source>
        <dbReference type="Proteomes" id="UP001163321"/>
    </source>
</evidence>
<name>A0ACC0VPC2_9STRA</name>
<sequence>MNETSKERALAQGQILSDVALKQQRWNKDSHADQTMIPKHAARRDQGAVERWQRSGAWWDALGIGWACARSVTGLRCNWYWMAGMMDTTGRCRRTLSSGAVTTVVRACDLAISPECIPTAAAVWLKRRRLPERVIAIVPTWRYIPGFGGESREHSASCMRNVASPAQVMHEGYHEAQEYFLSCVCISGFHDKLYLTVQRLDMKSGIQSTGALAPPRRRNACVIDWQRRQVYGAARIKALAKNASSDARKAPAATMTTKKAWQRERKRDTSVAKLLPPRSRWEKQCMRPLGPSRMTGQWSRQGLVLECSTRFVRLRSTVNTTRSRWMARPGRFRRSIAGHLLLTGPYVRDARTDQLMYTMSRSTDTSSRRERNEANVVDWSSASLLSWSISTGSRRCYASSSLWTVTADGLAHASRVDAAVGHRSSGLASDSEYEDHQVTAASASGFASWFF</sequence>
<reference evidence="1 2" key="1">
    <citation type="journal article" date="2022" name="bioRxiv">
        <title>The genome of the oomycete Peronosclerospora sorghi, a cosmopolitan pathogen of maize and sorghum, is inflated with dispersed pseudogenes.</title>
        <authorList>
            <person name="Fletcher K."/>
            <person name="Martin F."/>
            <person name="Isakeit T."/>
            <person name="Cavanaugh K."/>
            <person name="Magill C."/>
            <person name="Michelmore R."/>
        </authorList>
    </citation>
    <scope>NUCLEOTIDE SEQUENCE [LARGE SCALE GENOMIC DNA]</scope>
    <source>
        <strain evidence="1">P6</strain>
    </source>
</reference>
<gene>
    <name evidence="1" type="ORF">PsorP6_003195</name>
</gene>